<proteinExistence type="predicted"/>
<sequence>MPMMDTDEKHSKKSDPTRRRLLIGLAGTPIMASLPSRSAWGAECSISGMLSGNLSNHLHDCRTLGDGKTPEYWKSHPVCWPAVLGLECGTMYKPKVNGSGPPKKVSNPCDECDDQGRVLSDNTYTYANGTTLDSLITQVLATSGSSLSWVGGFALPIMAYLFGSDAYAQQASAALLNTLHSSVTYPYSHREITEALVTVHGDVTKEIQLEGILAHFNANGAENAALVQRCTI</sequence>
<keyword evidence="2" id="KW-1185">Reference proteome</keyword>
<dbReference type="AlphaFoldDB" id="A0A1A9EYB4"/>
<reference evidence="2" key="1">
    <citation type="submission" date="2016-05" db="EMBL/GenBank/DDBJ databases">
        <authorList>
            <person name="Baek K."/>
            <person name="Yang S.-J."/>
        </authorList>
    </citation>
    <scope>NUCLEOTIDE SEQUENCE [LARGE SCALE GENOMIC DNA]</scope>
    <source>
        <strain evidence="2">ST58-10</strain>
    </source>
</reference>
<evidence type="ECO:0000313" key="1">
    <source>
        <dbReference type="EMBL" id="ANG62509.1"/>
    </source>
</evidence>
<reference evidence="1 2" key="2">
    <citation type="journal article" date="2018" name="Int. J. Syst. Evol. Microbiol.">
        <title>Marinobacterium aestuarii sp. nov., a benzene-degrading marine bacterium isolated from estuary sediment.</title>
        <authorList>
            <person name="Bae S.S."/>
            <person name="Jung J."/>
            <person name="Chung D."/>
            <person name="Baek K."/>
        </authorList>
    </citation>
    <scope>NUCLEOTIDE SEQUENCE [LARGE SCALE GENOMIC DNA]</scope>
    <source>
        <strain evidence="1 2">ST58-10</strain>
    </source>
</reference>
<gene>
    <name evidence="1" type="ORF">A8C75_08415</name>
</gene>
<dbReference type="EMBL" id="CP015839">
    <property type="protein sequence ID" value="ANG62509.1"/>
    <property type="molecule type" value="Genomic_DNA"/>
</dbReference>
<dbReference type="Proteomes" id="UP000078070">
    <property type="component" value="Chromosome"/>
</dbReference>
<dbReference type="KEGG" id="mars:A8C75_08415"/>
<protein>
    <submittedName>
        <fullName evidence="1">Uncharacterized protein</fullName>
    </submittedName>
</protein>
<organism evidence="1 2">
    <name type="scientific">Marinobacterium aestuarii</name>
    <dbReference type="NCBI Taxonomy" id="1821621"/>
    <lineage>
        <taxon>Bacteria</taxon>
        <taxon>Pseudomonadati</taxon>
        <taxon>Pseudomonadota</taxon>
        <taxon>Gammaproteobacteria</taxon>
        <taxon>Oceanospirillales</taxon>
        <taxon>Oceanospirillaceae</taxon>
        <taxon>Marinobacterium</taxon>
    </lineage>
</organism>
<name>A0A1A9EYB4_9GAMM</name>
<accession>A0A1A9EYB4</accession>
<dbReference type="STRING" id="1821621.A8C75_08415"/>
<evidence type="ECO:0000313" key="2">
    <source>
        <dbReference type="Proteomes" id="UP000078070"/>
    </source>
</evidence>